<evidence type="ECO:0000313" key="9">
    <source>
        <dbReference type="EMBL" id="VZO35556.1"/>
    </source>
</evidence>
<name>A0A7M4DF63_9MICO</name>
<comment type="pathway">
    <text evidence="2 8">One-carbon metabolism; tetrahydrofolate interconversion.</text>
</comment>
<dbReference type="GO" id="GO:0106312">
    <property type="term" value="F:methylenetetrahydrofolate reductase (NADH) activity"/>
    <property type="evidence" value="ECO:0007669"/>
    <property type="project" value="UniProtKB-EC"/>
</dbReference>
<comment type="caution">
    <text evidence="9">The sequence shown here is derived from an EMBL/GenBank/DDBJ whole genome shotgun (WGS) entry which is preliminary data.</text>
</comment>
<dbReference type="UniPathway" id="UPA00193"/>
<keyword evidence="10" id="KW-1185">Reference proteome</keyword>
<evidence type="ECO:0000313" key="10">
    <source>
        <dbReference type="Proteomes" id="UP000419743"/>
    </source>
</evidence>
<reference evidence="9 10" key="1">
    <citation type="submission" date="2019-11" db="EMBL/GenBank/DDBJ databases">
        <authorList>
            <person name="Criscuolo A."/>
        </authorList>
    </citation>
    <scope>NUCLEOTIDE SEQUENCE [LARGE SCALE GENOMIC DNA]</scope>
    <source>
        <strain evidence="9">CIP111667</strain>
    </source>
</reference>
<keyword evidence="4 8" id="KW-0285">Flavoprotein</keyword>
<evidence type="ECO:0000256" key="6">
    <source>
        <dbReference type="ARBA" id="ARBA00023002"/>
    </source>
</evidence>
<comment type="similarity">
    <text evidence="3 8">Belongs to the methylenetetrahydrofolate reductase family.</text>
</comment>
<gene>
    <name evidence="9" type="primary">metF</name>
    <name evidence="9" type="ORF">HALOF300_00754</name>
</gene>
<dbReference type="RefSeq" id="WP_156739421.1">
    <property type="nucleotide sequence ID" value="NZ_CACRYJ010000013.1"/>
</dbReference>
<dbReference type="Pfam" id="PF02219">
    <property type="entry name" value="MTHFR"/>
    <property type="match status" value="1"/>
</dbReference>
<proteinExistence type="inferred from homology"/>
<dbReference type="EMBL" id="CACRYJ010000013">
    <property type="protein sequence ID" value="VZO35556.1"/>
    <property type="molecule type" value="Genomic_DNA"/>
</dbReference>
<dbReference type="GO" id="GO:0071949">
    <property type="term" value="F:FAD binding"/>
    <property type="evidence" value="ECO:0007669"/>
    <property type="project" value="TreeGrafter"/>
</dbReference>
<evidence type="ECO:0000256" key="8">
    <source>
        <dbReference type="RuleBase" id="RU003862"/>
    </source>
</evidence>
<dbReference type="InterPro" id="IPR029041">
    <property type="entry name" value="FAD-linked_oxidoreductase-like"/>
</dbReference>
<dbReference type="GO" id="GO:0005829">
    <property type="term" value="C:cytosol"/>
    <property type="evidence" value="ECO:0007669"/>
    <property type="project" value="TreeGrafter"/>
</dbReference>
<protein>
    <recommendedName>
        <fullName evidence="8">Methylenetetrahydrofolate reductase</fullName>
    </recommendedName>
</protein>
<dbReference type="Proteomes" id="UP000419743">
    <property type="component" value="Unassembled WGS sequence"/>
</dbReference>
<comment type="cofactor">
    <cofactor evidence="1 8">
        <name>FAD</name>
        <dbReference type="ChEBI" id="CHEBI:57692"/>
    </cofactor>
</comment>
<evidence type="ECO:0000256" key="7">
    <source>
        <dbReference type="ARBA" id="ARBA00048628"/>
    </source>
</evidence>
<dbReference type="PANTHER" id="PTHR45754">
    <property type="entry name" value="METHYLENETETRAHYDROFOLATE REDUCTASE"/>
    <property type="match status" value="1"/>
</dbReference>
<sequence length="312" mass="32891">MSTASLYRAPGERPTISFELYPPRTPKGEVSLQRTVLDLAQIGPDYFSVTYGASGATRQTSRDLICSILRDTPVTPIAHLTCVGASEADLTEYVSELLDEGVRDFLALRGDPPAGQEDWQPHPEGLTRASQLVALLRTVVAARLGPADPVSISVAAYPGGDYGPDGQAVVDPSDVAALLEKQDAGADFAITQVFFDPAHYAELVSAARAGGVRIPIIPGLIPLTDPKRLRRLEELTGVRVPEQLLDSLDSAESPDEAYQRGLTASVDLIDGVLAAGAPGLHLYTFNSSKAALDLLDRAGLAPTVALGGTAPQ</sequence>
<dbReference type="GO" id="GO:0035999">
    <property type="term" value="P:tetrahydrofolate interconversion"/>
    <property type="evidence" value="ECO:0007669"/>
    <property type="project" value="UniProtKB-UniPathway"/>
</dbReference>
<dbReference type="AlphaFoldDB" id="A0A7M4DF63"/>
<accession>A0A7M4DF63</accession>
<comment type="catalytic activity">
    <reaction evidence="7">
        <text>(6S)-5-methyl-5,6,7,8-tetrahydrofolate + NAD(+) = (6R)-5,10-methylene-5,6,7,8-tetrahydrofolate + NADH + H(+)</text>
        <dbReference type="Rhea" id="RHEA:19821"/>
        <dbReference type="ChEBI" id="CHEBI:15378"/>
        <dbReference type="ChEBI" id="CHEBI:15636"/>
        <dbReference type="ChEBI" id="CHEBI:18608"/>
        <dbReference type="ChEBI" id="CHEBI:57540"/>
        <dbReference type="ChEBI" id="CHEBI:57945"/>
        <dbReference type="EC" id="1.5.1.54"/>
    </reaction>
    <physiologicalReaction direction="right-to-left" evidence="7">
        <dbReference type="Rhea" id="RHEA:19823"/>
    </physiologicalReaction>
</comment>
<keyword evidence="6 8" id="KW-0560">Oxidoreductase</keyword>
<dbReference type="GO" id="GO:0009086">
    <property type="term" value="P:methionine biosynthetic process"/>
    <property type="evidence" value="ECO:0007669"/>
    <property type="project" value="TreeGrafter"/>
</dbReference>
<dbReference type="PANTHER" id="PTHR45754:SF3">
    <property type="entry name" value="METHYLENETETRAHYDROFOLATE REDUCTASE (NADPH)"/>
    <property type="match status" value="1"/>
</dbReference>
<dbReference type="CDD" id="cd00537">
    <property type="entry name" value="MTHFR"/>
    <property type="match status" value="1"/>
</dbReference>
<evidence type="ECO:0000256" key="2">
    <source>
        <dbReference type="ARBA" id="ARBA00004777"/>
    </source>
</evidence>
<dbReference type="SUPFAM" id="SSF51730">
    <property type="entry name" value="FAD-linked oxidoreductase"/>
    <property type="match status" value="1"/>
</dbReference>
<dbReference type="Gene3D" id="3.20.20.220">
    <property type="match status" value="1"/>
</dbReference>
<dbReference type="InterPro" id="IPR003171">
    <property type="entry name" value="Mehydrof_redctse-like"/>
</dbReference>
<keyword evidence="5 8" id="KW-0274">FAD</keyword>
<evidence type="ECO:0000256" key="1">
    <source>
        <dbReference type="ARBA" id="ARBA00001974"/>
    </source>
</evidence>
<evidence type="ECO:0000256" key="4">
    <source>
        <dbReference type="ARBA" id="ARBA00022630"/>
    </source>
</evidence>
<evidence type="ECO:0000256" key="3">
    <source>
        <dbReference type="ARBA" id="ARBA00006743"/>
    </source>
</evidence>
<evidence type="ECO:0000256" key="5">
    <source>
        <dbReference type="ARBA" id="ARBA00022827"/>
    </source>
</evidence>
<organism evidence="9 10">
    <name type="scientific">Occultella aeris</name>
    <dbReference type="NCBI Taxonomy" id="2761496"/>
    <lineage>
        <taxon>Bacteria</taxon>
        <taxon>Bacillati</taxon>
        <taxon>Actinomycetota</taxon>
        <taxon>Actinomycetes</taxon>
        <taxon>Micrococcales</taxon>
        <taxon>Ruaniaceae</taxon>
        <taxon>Occultella</taxon>
    </lineage>
</organism>